<name>A0A5C8K8Y0_9BACT</name>
<dbReference type="OrthoDB" id="4687120at2"/>
<accession>A0A5C8K8Y0</accession>
<dbReference type="EMBL" id="VRTY01000014">
    <property type="protein sequence ID" value="TXK50091.1"/>
    <property type="molecule type" value="Genomic_DNA"/>
</dbReference>
<dbReference type="InterPro" id="IPR011094">
    <property type="entry name" value="Uncharacterised_LppY/LpqO"/>
</dbReference>
<dbReference type="Pfam" id="PF07485">
    <property type="entry name" value="DUF1529"/>
    <property type="match status" value="2"/>
</dbReference>
<evidence type="ECO:0000313" key="1">
    <source>
        <dbReference type="EMBL" id="TXK50091.1"/>
    </source>
</evidence>
<comment type="caution">
    <text evidence="1">The sequence shown here is derived from an EMBL/GenBank/DDBJ whole genome shotgun (WGS) entry which is preliminary data.</text>
</comment>
<proteinExistence type="predicted"/>
<dbReference type="Proteomes" id="UP000321926">
    <property type="component" value="Unassembled WGS sequence"/>
</dbReference>
<protein>
    <submittedName>
        <fullName evidence="1">DUF1259 domain-containing protein</fullName>
    </submittedName>
</protein>
<keyword evidence="2" id="KW-1185">Reference proteome</keyword>
<gene>
    <name evidence="1" type="ORF">FVR03_05475</name>
</gene>
<evidence type="ECO:0000313" key="2">
    <source>
        <dbReference type="Proteomes" id="UP000321926"/>
    </source>
</evidence>
<organism evidence="1 2">
    <name type="scientific">Pontibacter qinzhouensis</name>
    <dbReference type="NCBI Taxonomy" id="2603253"/>
    <lineage>
        <taxon>Bacteria</taxon>
        <taxon>Pseudomonadati</taxon>
        <taxon>Bacteroidota</taxon>
        <taxon>Cytophagia</taxon>
        <taxon>Cytophagales</taxon>
        <taxon>Hymenobacteraceae</taxon>
        <taxon>Pontibacter</taxon>
    </lineage>
</organism>
<reference evidence="1 2" key="1">
    <citation type="submission" date="2019-08" db="EMBL/GenBank/DDBJ databases">
        <authorList>
            <person name="Shi S."/>
        </authorList>
    </citation>
    <scope>NUCLEOTIDE SEQUENCE [LARGE SCALE GENOMIC DNA]</scope>
    <source>
        <strain evidence="1 2">GY10130</strain>
    </source>
</reference>
<dbReference type="AlphaFoldDB" id="A0A5C8K8Y0"/>
<sequence>MLSTASLLDYKQLFASPKPQGQAPPLSAQEIASIEAALGKKGNYVQEQAVHNTSLPRNDLKVTIKGEPVPIPFGFGGWVAIKKTTDGKSAVLMSDTVLLQEEVNPLISAAQANGLEVSAIHNHFFYEEPRIFYMHVHGMGAPADLAKRYAAAIKDTKLLPANQPKTTSASQKTGKELFDIPKLDAIVKQQGAVNGPTYKYTVGRNDLNVKAMGAELTTAMGLNSWASFAGTQDKAHIAGDIAMLEQEVNPVIKALRQNNLEVVALHNHMLGDDPRMVFLHYYGQGPAPQLAQGFRAALDELGRHGKRDVMKH</sequence>